<sequence>MTWTVDGEEETAELPVAADGRLLGVGMQRWGTARAAEGGFSRARITGARFR</sequence>
<organism evidence="1 2">
    <name type="scientific">Modestobacter roseus</name>
    <dbReference type="NCBI Taxonomy" id="1181884"/>
    <lineage>
        <taxon>Bacteria</taxon>
        <taxon>Bacillati</taxon>
        <taxon>Actinomycetota</taxon>
        <taxon>Actinomycetes</taxon>
        <taxon>Geodermatophilales</taxon>
        <taxon>Geodermatophilaceae</taxon>
        <taxon>Modestobacter</taxon>
    </lineage>
</organism>
<dbReference type="OrthoDB" id="3671061at2"/>
<reference evidence="1 2" key="1">
    <citation type="submission" date="2019-07" db="EMBL/GenBank/DDBJ databases">
        <title>R&amp;d 2014.</title>
        <authorList>
            <person name="Klenk H.-P."/>
        </authorList>
    </citation>
    <scope>NUCLEOTIDE SEQUENCE [LARGE SCALE GENOMIC DNA]</scope>
    <source>
        <strain evidence="1 2">DSM 45764</strain>
    </source>
</reference>
<gene>
    <name evidence="1" type="ORF">JD78_01456</name>
</gene>
<proteinExistence type="predicted"/>
<dbReference type="Proteomes" id="UP000321490">
    <property type="component" value="Unassembled WGS sequence"/>
</dbReference>
<evidence type="ECO:0000313" key="1">
    <source>
        <dbReference type="EMBL" id="TWH72933.1"/>
    </source>
</evidence>
<protein>
    <submittedName>
        <fullName evidence="1">Uncharacterized protein</fullName>
    </submittedName>
</protein>
<name>A0A562IQD9_9ACTN</name>
<comment type="caution">
    <text evidence="1">The sequence shown here is derived from an EMBL/GenBank/DDBJ whole genome shotgun (WGS) entry which is preliminary data.</text>
</comment>
<evidence type="ECO:0000313" key="2">
    <source>
        <dbReference type="Proteomes" id="UP000321490"/>
    </source>
</evidence>
<dbReference type="EMBL" id="VLKF01000001">
    <property type="protein sequence ID" value="TWH72933.1"/>
    <property type="molecule type" value="Genomic_DNA"/>
</dbReference>
<dbReference type="RefSeq" id="WP_153360892.1">
    <property type="nucleotide sequence ID" value="NZ_JABGDC010000104.1"/>
</dbReference>
<accession>A0A562IQD9</accession>
<keyword evidence="2" id="KW-1185">Reference proteome</keyword>
<dbReference type="AlphaFoldDB" id="A0A562IQD9"/>